<dbReference type="InterPro" id="IPR006195">
    <property type="entry name" value="aa-tRNA-synth_II"/>
</dbReference>
<dbReference type="InterPro" id="IPR004095">
    <property type="entry name" value="TGS"/>
</dbReference>
<dbReference type="EMBL" id="JBBLZC010000004">
    <property type="protein sequence ID" value="MEK0082560.1"/>
    <property type="molecule type" value="Genomic_DNA"/>
</dbReference>
<dbReference type="InterPro" id="IPR033728">
    <property type="entry name" value="ThrRS_core"/>
</dbReference>
<dbReference type="InterPro" id="IPR018163">
    <property type="entry name" value="Thr/Ala-tRNA-synth_IIc_edit"/>
</dbReference>
<keyword evidence="7 13" id="KW-0862">Zinc</keyword>
<name>A0ABU8XQ71_9PROT</name>
<keyword evidence="8 13" id="KW-0067">ATP-binding</keyword>
<dbReference type="Pfam" id="PF03129">
    <property type="entry name" value="HGTP_anticodon"/>
    <property type="match status" value="1"/>
</dbReference>
<comment type="subunit">
    <text evidence="13">Homodimer.</text>
</comment>
<dbReference type="Pfam" id="PF02824">
    <property type="entry name" value="TGS"/>
    <property type="match status" value="1"/>
</dbReference>
<evidence type="ECO:0000256" key="7">
    <source>
        <dbReference type="ARBA" id="ARBA00022833"/>
    </source>
</evidence>
<comment type="subcellular location">
    <subcellularLocation>
        <location evidence="13">Cytoplasm</location>
    </subcellularLocation>
</comment>
<evidence type="ECO:0000313" key="16">
    <source>
        <dbReference type="EMBL" id="MEK0082560.1"/>
    </source>
</evidence>
<dbReference type="InterPro" id="IPR036621">
    <property type="entry name" value="Anticodon-bd_dom_sf"/>
</dbReference>
<dbReference type="Gene3D" id="3.40.50.800">
    <property type="entry name" value="Anticodon-binding domain"/>
    <property type="match status" value="1"/>
</dbReference>
<dbReference type="EC" id="6.1.1.3" evidence="13"/>
<evidence type="ECO:0000256" key="12">
    <source>
        <dbReference type="ARBA" id="ARBA00049515"/>
    </source>
</evidence>
<dbReference type="Gene3D" id="3.30.980.10">
    <property type="entry name" value="Threonyl-trna Synthetase, Chain A, domain 2"/>
    <property type="match status" value="1"/>
</dbReference>
<comment type="caution">
    <text evidence="16">The sequence shown here is derived from an EMBL/GenBank/DDBJ whole genome shotgun (WGS) entry which is preliminary data.</text>
</comment>
<evidence type="ECO:0000256" key="13">
    <source>
        <dbReference type="HAMAP-Rule" id="MF_00184"/>
    </source>
</evidence>
<feature type="domain" description="TGS" evidence="15">
    <location>
        <begin position="1"/>
        <end position="64"/>
    </location>
</feature>
<dbReference type="InterPro" id="IPR047246">
    <property type="entry name" value="ThrRS_anticodon"/>
</dbReference>
<dbReference type="SUPFAM" id="SSF52954">
    <property type="entry name" value="Class II aaRS ABD-related"/>
    <property type="match status" value="1"/>
</dbReference>
<dbReference type="InterPro" id="IPR012675">
    <property type="entry name" value="Beta-grasp_dom_sf"/>
</dbReference>
<dbReference type="CDD" id="cd00771">
    <property type="entry name" value="ThrRS_core"/>
    <property type="match status" value="1"/>
</dbReference>
<sequence length="639" mass="72513">MQGSITITFPDHSTRTFTSGVTGAEIARSISKSLAKSAIVVEVDGELWDLDRPITHDARVRLIRAEDAEALPVIRHDCAHVMAEAVQELFPGTQVTIGPAIENGFYYDFYRNEPFSTEDLARIEARMAEIVKADKRFTREVVSREEARRKFESMGERFKLELLDAIPEDEPVTLYHQDGWFDLCRGPHGPSTGRIGAFKLMKVAGAYWRGDARNPQLQRIYGTAFPTKQQLDAYLHQLEEAERRDHRRLGREMDLFHVQEEAAGSVFWHPHGWTLWRAVENYVRRRLQRAGYVEVKTPQLVDRVLWERSGHWEKFRENMFALEAEDRHLALKPMNCPGHVQIFNQHLHSYRDLPLRMAEFGSCHRNEPSGALHGIMRVRAFTQDDAHIFCTPDQITEESVAFCDLLMSVYKDFGFTDVRVKFSDRPPVRAGADEIWDKAEAALWEAVKAAGLECTLNPGEGAFYGPKLEFVLRDAIGRDWQCGTLQVDFVLPERLDANYIGPDGAKHRPVMLHRAILGSLERFIGILIEHYAGRLPMWLAPVQAVVATITNDADAYALEVTQRLMAAGIRAEADTRADKIGYKVREHSLRKVPLLLAVGAREQAERKVSLRRLGSTEQTVLALDEAVALCQRESVPPDA</sequence>
<evidence type="ECO:0000256" key="1">
    <source>
        <dbReference type="ARBA" id="ARBA00008226"/>
    </source>
</evidence>
<dbReference type="PANTHER" id="PTHR11451">
    <property type="entry name" value="THREONINE-TRNA LIGASE"/>
    <property type="match status" value="1"/>
</dbReference>
<keyword evidence="3 13" id="KW-0820">tRNA-binding</keyword>
<dbReference type="Gene3D" id="3.10.20.30">
    <property type="match status" value="1"/>
</dbReference>
<proteinExistence type="inferred from homology"/>
<keyword evidence="10 13" id="KW-0648">Protein biosynthesis</keyword>
<dbReference type="SMART" id="SM00863">
    <property type="entry name" value="tRNA_SAD"/>
    <property type="match status" value="1"/>
</dbReference>
<feature type="binding site" evidence="13">
    <location>
        <position position="387"/>
    </location>
    <ligand>
        <name>Zn(2+)</name>
        <dbReference type="ChEBI" id="CHEBI:29105"/>
        <note>catalytic</note>
    </ligand>
</feature>
<dbReference type="Gene3D" id="3.30.54.20">
    <property type="match status" value="1"/>
</dbReference>
<accession>A0ABU8XQ71</accession>
<feature type="region of interest" description="Catalytic" evidence="13">
    <location>
        <begin position="245"/>
        <end position="536"/>
    </location>
</feature>
<keyword evidence="11 13" id="KW-0030">Aminoacyl-tRNA synthetase</keyword>
<evidence type="ECO:0000256" key="8">
    <source>
        <dbReference type="ARBA" id="ARBA00022840"/>
    </source>
</evidence>
<feature type="binding site" evidence="13">
    <location>
        <position position="513"/>
    </location>
    <ligand>
        <name>Zn(2+)</name>
        <dbReference type="ChEBI" id="CHEBI:29105"/>
        <note>catalytic</note>
    </ligand>
</feature>
<comment type="catalytic activity">
    <reaction evidence="12 13">
        <text>tRNA(Thr) + L-threonine + ATP = L-threonyl-tRNA(Thr) + AMP + diphosphate + H(+)</text>
        <dbReference type="Rhea" id="RHEA:24624"/>
        <dbReference type="Rhea" id="RHEA-COMP:9670"/>
        <dbReference type="Rhea" id="RHEA-COMP:9704"/>
        <dbReference type="ChEBI" id="CHEBI:15378"/>
        <dbReference type="ChEBI" id="CHEBI:30616"/>
        <dbReference type="ChEBI" id="CHEBI:33019"/>
        <dbReference type="ChEBI" id="CHEBI:57926"/>
        <dbReference type="ChEBI" id="CHEBI:78442"/>
        <dbReference type="ChEBI" id="CHEBI:78534"/>
        <dbReference type="ChEBI" id="CHEBI:456215"/>
        <dbReference type="EC" id="6.1.1.3"/>
    </reaction>
</comment>
<evidence type="ECO:0000259" key="15">
    <source>
        <dbReference type="PROSITE" id="PS51880"/>
    </source>
</evidence>
<evidence type="ECO:0000256" key="10">
    <source>
        <dbReference type="ARBA" id="ARBA00022917"/>
    </source>
</evidence>
<dbReference type="SUPFAM" id="SSF55681">
    <property type="entry name" value="Class II aaRS and biotin synthetases"/>
    <property type="match status" value="1"/>
</dbReference>
<dbReference type="PROSITE" id="PS51880">
    <property type="entry name" value="TGS"/>
    <property type="match status" value="1"/>
</dbReference>
<evidence type="ECO:0000256" key="11">
    <source>
        <dbReference type="ARBA" id="ARBA00023146"/>
    </source>
</evidence>
<dbReference type="Pfam" id="PF07973">
    <property type="entry name" value="tRNA_SAD"/>
    <property type="match status" value="1"/>
</dbReference>
<comment type="cofactor">
    <cofactor evidence="13">
        <name>Zn(2+)</name>
        <dbReference type="ChEBI" id="CHEBI:29105"/>
    </cofactor>
    <text evidence="13">Binds 1 zinc ion per subunit.</text>
</comment>
<evidence type="ECO:0000313" key="17">
    <source>
        <dbReference type="Proteomes" id="UP001375743"/>
    </source>
</evidence>
<dbReference type="Gene3D" id="3.30.930.10">
    <property type="entry name" value="Bira Bifunctional Protein, Domain 2"/>
    <property type="match status" value="1"/>
</dbReference>
<dbReference type="GO" id="GO:0004829">
    <property type="term" value="F:threonine-tRNA ligase activity"/>
    <property type="evidence" value="ECO:0007669"/>
    <property type="project" value="UniProtKB-EC"/>
</dbReference>
<evidence type="ECO:0000256" key="2">
    <source>
        <dbReference type="ARBA" id="ARBA00022490"/>
    </source>
</evidence>
<dbReference type="Proteomes" id="UP001375743">
    <property type="component" value="Unassembled WGS sequence"/>
</dbReference>
<keyword evidence="4 13" id="KW-0436">Ligase</keyword>
<dbReference type="HAMAP" id="MF_00184">
    <property type="entry name" value="Thr_tRNA_synth"/>
    <property type="match status" value="1"/>
</dbReference>
<dbReference type="InterPro" id="IPR002314">
    <property type="entry name" value="aa-tRNA-synt_IIb"/>
</dbReference>
<dbReference type="PANTHER" id="PTHR11451:SF44">
    <property type="entry name" value="THREONINE--TRNA LIGASE, CHLOROPLASTIC_MITOCHONDRIAL 2"/>
    <property type="match status" value="1"/>
</dbReference>
<keyword evidence="2 13" id="KW-0963">Cytoplasm</keyword>
<keyword evidence="9 13" id="KW-0694">RNA-binding</keyword>
<dbReference type="InterPro" id="IPR012676">
    <property type="entry name" value="TGS-like"/>
</dbReference>
<dbReference type="SUPFAM" id="SSF81271">
    <property type="entry name" value="TGS-like"/>
    <property type="match status" value="1"/>
</dbReference>
<gene>
    <name evidence="13 16" type="primary">thrS</name>
    <name evidence="16" type="ORF">U1T56_05320</name>
</gene>
<feature type="binding site" evidence="13">
    <location>
        <position position="336"/>
    </location>
    <ligand>
        <name>Zn(2+)</name>
        <dbReference type="ChEBI" id="CHEBI:29105"/>
        <note>catalytic</note>
    </ligand>
</feature>
<dbReference type="Pfam" id="PF00587">
    <property type="entry name" value="tRNA-synt_2b"/>
    <property type="match status" value="1"/>
</dbReference>
<dbReference type="NCBIfam" id="TIGR00418">
    <property type="entry name" value="thrS"/>
    <property type="match status" value="1"/>
</dbReference>
<evidence type="ECO:0000256" key="4">
    <source>
        <dbReference type="ARBA" id="ARBA00022598"/>
    </source>
</evidence>
<dbReference type="InterPro" id="IPR002320">
    <property type="entry name" value="Thr-tRNA-ligase_IIa"/>
</dbReference>
<evidence type="ECO:0000256" key="9">
    <source>
        <dbReference type="ARBA" id="ARBA00022884"/>
    </source>
</evidence>
<dbReference type="PROSITE" id="PS50862">
    <property type="entry name" value="AA_TRNA_LIGASE_II"/>
    <property type="match status" value="1"/>
</dbReference>
<feature type="domain" description="Aminoacyl-transfer RNA synthetases class-II family profile" evidence="14">
    <location>
        <begin position="264"/>
        <end position="536"/>
    </location>
</feature>
<evidence type="ECO:0000256" key="6">
    <source>
        <dbReference type="ARBA" id="ARBA00022741"/>
    </source>
</evidence>
<dbReference type="CDD" id="cd01667">
    <property type="entry name" value="TGS_ThrRS"/>
    <property type="match status" value="1"/>
</dbReference>
<keyword evidence="6 13" id="KW-0547">Nucleotide-binding</keyword>
<keyword evidence="5 13" id="KW-0479">Metal-binding</keyword>
<dbReference type="CDD" id="cd00860">
    <property type="entry name" value="ThrRS_anticodon"/>
    <property type="match status" value="1"/>
</dbReference>
<dbReference type="SUPFAM" id="SSF55186">
    <property type="entry name" value="ThrRS/AlaRS common domain"/>
    <property type="match status" value="1"/>
</dbReference>
<evidence type="ECO:0000256" key="3">
    <source>
        <dbReference type="ARBA" id="ARBA00022555"/>
    </source>
</evidence>
<keyword evidence="17" id="KW-1185">Reference proteome</keyword>
<organism evidence="16 17">
    <name type="scientific">Benzoatithermus flavus</name>
    <dbReference type="NCBI Taxonomy" id="3108223"/>
    <lineage>
        <taxon>Bacteria</taxon>
        <taxon>Pseudomonadati</taxon>
        <taxon>Pseudomonadota</taxon>
        <taxon>Alphaproteobacteria</taxon>
        <taxon>Geminicoccales</taxon>
        <taxon>Geminicoccaceae</taxon>
        <taxon>Benzoatithermus</taxon>
    </lineage>
</organism>
<dbReference type="InterPro" id="IPR012947">
    <property type="entry name" value="tRNA_SAD"/>
</dbReference>
<evidence type="ECO:0000256" key="5">
    <source>
        <dbReference type="ARBA" id="ARBA00022723"/>
    </source>
</evidence>
<dbReference type="InterPro" id="IPR045864">
    <property type="entry name" value="aa-tRNA-synth_II/BPL/LPL"/>
</dbReference>
<dbReference type="InterPro" id="IPR004154">
    <property type="entry name" value="Anticodon-bd"/>
</dbReference>
<protein>
    <recommendedName>
        <fullName evidence="13">Threonine--tRNA ligase</fullName>
        <ecNumber evidence="13">6.1.1.3</ecNumber>
    </recommendedName>
    <alternativeName>
        <fullName evidence="13">Threonyl-tRNA synthetase</fullName>
        <shortName evidence="13">ThrRS</shortName>
    </alternativeName>
</protein>
<reference evidence="16 17" key="1">
    <citation type="submission" date="2024-01" db="EMBL/GenBank/DDBJ databases">
        <title>Multi-omics insights into the function and evolution of sodium benzoate biodegradation pathways in Benzoatithermus flavus gen. nov., sp. nov. from hot spring.</title>
        <authorList>
            <person name="Hu C.-J."/>
            <person name="Li W.-J."/>
        </authorList>
    </citation>
    <scope>NUCLEOTIDE SEQUENCE [LARGE SCALE GENOMIC DNA]</scope>
    <source>
        <strain evidence="16 17">SYSU G07066</strain>
    </source>
</reference>
<dbReference type="PRINTS" id="PR01047">
    <property type="entry name" value="TRNASYNTHTHR"/>
</dbReference>
<comment type="similarity">
    <text evidence="1 13">Belongs to the class-II aminoacyl-tRNA synthetase family.</text>
</comment>
<evidence type="ECO:0000259" key="14">
    <source>
        <dbReference type="PROSITE" id="PS50862"/>
    </source>
</evidence>